<reference evidence="1 2" key="1">
    <citation type="submission" date="2021-01" db="EMBL/GenBank/DDBJ databases">
        <title>Whole genome shotgun sequence of Catellatospora chokoriensis NBRC 107358.</title>
        <authorList>
            <person name="Komaki H."/>
            <person name="Tamura T."/>
        </authorList>
    </citation>
    <scope>NUCLEOTIDE SEQUENCE [LARGE SCALE GENOMIC DNA]</scope>
    <source>
        <strain evidence="1 2">NBRC 107358</strain>
    </source>
</reference>
<dbReference type="Proteomes" id="UP000619293">
    <property type="component" value="Unassembled WGS sequence"/>
</dbReference>
<keyword evidence="2" id="KW-1185">Reference proteome</keyword>
<evidence type="ECO:0000313" key="2">
    <source>
        <dbReference type="Proteomes" id="UP000619293"/>
    </source>
</evidence>
<organism evidence="1 2">
    <name type="scientific">Catellatospora chokoriensis</name>
    <dbReference type="NCBI Taxonomy" id="310353"/>
    <lineage>
        <taxon>Bacteria</taxon>
        <taxon>Bacillati</taxon>
        <taxon>Actinomycetota</taxon>
        <taxon>Actinomycetes</taxon>
        <taxon>Micromonosporales</taxon>
        <taxon>Micromonosporaceae</taxon>
        <taxon>Catellatospora</taxon>
    </lineage>
</organism>
<comment type="caution">
    <text evidence="1">The sequence shown here is derived from an EMBL/GenBank/DDBJ whole genome shotgun (WGS) entry which is preliminary data.</text>
</comment>
<sequence>MEIDDPDLVRYWFVFDLADHRPPPLGPGQVRVDGGTLLYRILERGAGVTGYDEQDCLRLLEDAAGEPLPPLEVPALRNPPIDLNWRGPLGNPAWRGVWYPVVNMSGPVIGPASAPRQPDAT</sequence>
<evidence type="ECO:0000313" key="1">
    <source>
        <dbReference type="EMBL" id="GIF91577.1"/>
    </source>
</evidence>
<protein>
    <submittedName>
        <fullName evidence="1">Uncharacterized protein</fullName>
    </submittedName>
</protein>
<proteinExistence type="predicted"/>
<dbReference type="AlphaFoldDB" id="A0A8J3JV23"/>
<dbReference type="RefSeq" id="WP_191840322.1">
    <property type="nucleotide sequence ID" value="NZ_BAAALB010000022.1"/>
</dbReference>
<name>A0A8J3JV23_9ACTN</name>
<dbReference type="EMBL" id="BONG01000034">
    <property type="protein sequence ID" value="GIF91577.1"/>
    <property type="molecule type" value="Genomic_DNA"/>
</dbReference>
<accession>A0A8J3JV23</accession>
<gene>
    <name evidence="1" type="ORF">Cch02nite_50210</name>
</gene>